<name>A0A7Z8JXW0_9CELL</name>
<dbReference type="GO" id="GO:0006950">
    <property type="term" value="P:response to stress"/>
    <property type="evidence" value="ECO:0007669"/>
    <property type="project" value="TreeGrafter"/>
</dbReference>
<dbReference type="EMBL" id="SZYE01000110">
    <property type="protein sequence ID" value="TKR23098.1"/>
    <property type="molecule type" value="Genomic_DNA"/>
</dbReference>
<evidence type="ECO:0000313" key="6">
    <source>
        <dbReference type="EMBL" id="TKR23098.1"/>
    </source>
</evidence>
<dbReference type="AlphaFoldDB" id="A0A7Z8JXW0"/>
<gene>
    <name evidence="6" type="ORF">FA014_13005</name>
</gene>
<dbReference type="PANTHER" id="PTHR33164:SF43">
    <property type="entry name" value="HTH-TYPE TRANSCRIPTIONAL REPRESSOR YETL"/>
    <property type="match status" value="1"/>
</dbReference>
<dbReference type="Proteomes" id="UP000308121">
    <property type="component" value="Unassembled WGS sequence"/>
</dbReference>
<sequence>MRRSTSRVMRRRATAGSRRNDRYMAGPPPPPPCMDMGPPGDDSDREATSLCAELAIVGRMTPVTPAPAHHHPAPGNPGDELFWLLRRALHTMRRDVRERVDLTPSRHRLLRVVAREEPQRQTTLAAALDVVPRSITSLVDDLERAGLVERRPDPTDRRATLVAATDEGRAVLAEADRERRRHAEELLARLEPAEQDELLRLLHRLVDDPDGAPAECARD</sequence>
<evidence type="ECO:0000256" key="4">
    <source>
        <dbReference type="SAM" id="MobiDB-lite"/>
    </source>
</evidence>
<evidence type="ECO:0000256" key="2">
    <source>
        <dbReference type="ARBA" id="ARBA00023125"/>
    </source>
</evidence>
<dbReference type="InterPro" id="IPR000835">
    <property type="entry name" value="HTH_MarR-typ"/>
</dbReference>
<evidence type="ECO:0000313" key="7">
    <source>
        <dbReference type="Proteomes" id="UP000308121"/>
    </source>
</evidence>
<dbReference type="PRINTS" id="PR00598">
    <property type="entry name" value="HTHMARR"/>
</dbReference>
<evidence type="ECO:0000256" key="1">
    <source>
        <dbReference type="ARBA" id="ARBA00023015"/>
    </source>
</evidence>
<keyword evidence="1" id="KW-0805">Transcription regulation</keyword>
<dbReference type="Pfam" id="PF01047">
    <property type="entry name" value="MarR"/>
    <property type="match status" value="1"/>
</dbReference>
<dbReference type="GO" id="GO:0003700">
    <property type="term" value="F:DNA-binding transcription factor activity"/>
    <property type="evidence" value="ECO:0007669"/>
    <property type="project" value="InterPro"/>
</dbReference>
<feature type="compositionally biased region" description="Basic residues" evidence="4">
    <location>
        <begin position="1"/>
        <end position="13"/>
    </location>
</feature>
<dbReference type="GO" id="GO:0003677">
    <property type="term" value="F:DNA binding"/>
    <property type="evidence" value="ECO:0007669"/>
    <property type="project" value="UniProtKB-KW"/>
</dbReference>
<dbReference type="InterPro" id="IPR039422">
    <property type="entry name" value="MarR/SlyA-like"/>
</dbReference>
<dbReference type="InterPro" id="IPR023187">
    <property type="entry name" value="Tscrpt_reg_MarR-type_CS"/>
</dbReference>
<dbReference type="SUPFAM" id="SSF46785">
    <property type="entry name" value="Winged helix' DNA-binding domain"/>
    <property type="match status" value="1"/>
</dbReference>
<dbReference type="PROSITE" id="PS01117">
    <property type="entry name" value="HTH_MARR_1"/>
    <property type="match status" value="1"/>
</dbReference>
<evidence type="ECO:0000256" key="3">
    <source>
        <dbReference type="ARBA" id="ARBA00023163"/>
    </source>
</evidence>
<comment type="caution">
    <text evidence="6">The sequence shown here is derived from an EMBL/GenBank/DDBJ whole genome shotgun (WGS) entry which is preliminary data.</text>
</comment>
<dbReference type="PROSITE" id="PS50995">
    <property type="entry name" value="HTH_MARR_2"/>
    <property type="match status" value="1"/>
</dbReference>
<protein>
    <submittedName>
        <fullName evidence="6">MarR family transcriptional regulator</fullName>
    </submittedName>
</protein>
<evidence type="ECO:0000259" key="5">
    <source>
        <dbReference type="PROSITE" id="PS50995"/>
    </source>
</evidence>
<dbReference type="SMART" id="SM00347">
    <property type="entry name" value="HTH_MARR"/>
    <property type="match status" value="1"/>
</dbReference>
<keyword evidence="3" id="KW-0804">Transcription</keyword>
<feature type="domain" description="HTH marR-type" evidence="5">
    <location>
        <begin position="78"/>
        <end position="207"/>
    </location>
</feature>
<proteinExistence type="predicted"/>
<keyword evidence="2" id="KW-0238">DNA-binding</keyword>
<dbReference type="PANTHER" id="PTHR33164">
    <property type="entry name" value="TRANSCRIPTIONAL REGULATOR, MARR FAMILY"/>
    <property type="match status" value="1"/>
</dbReference>
<dbReference type="Gene3D" id="1.10.10.10">
    <property type="entry name" value="Winged helix-like DNA-binding domain superfamily/Winged helix DNA-binding domain"/>
    <property type="match status" value="1"/>
</dbReference>
<dbReference type="InterPro" id="IPR036388">
    <property type="entry name" value="WH-like_DNA-bd_sf"/>
</dbReference>
<accession>A0A7Z8JXW0</accession>
<feature type="region of interest" description="Disordered" evidence="4">
    <location>
        <begin position="1"/>
        <end position="45"/>
    </location>
</feature>
<organism evidence="6 7">
    <name type="scientific">Cellulomonas hominis</name>
    <dbReference type="NCBI Taxonomy" id="156981"/>
    <lineage>
        <taxon>Bacteria</taxon>
        <taxon>Bacillati</taxon>
        <taxon>Actinomycetota</taxon>
        <taxon>Actinomycetes</taxon>
        <taxon>Micrococcales</taxon>
        <taxon>Cellulomonadaceae</taxon>
        <taxon>Cellulomonas</taxon>
    </lineage>
</organism>
<dbReference type="InterPro" id="IPR036390">
    <property type="entry name" value="WH_DNA-bd_sf"/>
</dbReference>
<reference evidence="6 7" key="1">
    <citation type="submission" date="2019-05" db="EMBL/GenBank/DDBJ databases">
        <title>Genome sequence of Cellulomonas hominis strain CS1.</title>
        <authorList>
            <person name="Belmont J."/>
            <person name="Maclea K.S."/>
        </authorList>
    </citation>
    <scope>NUCLEOTIDE SEQUENCE [LARGE SCALE GENOMIC DNA]</scope>
    <source>
        <strain evidence="6 7">CS1</strain>
    </source>
</reference>
<dbReference type="OrthoDB" id="9815567at2"/>